<comment type="caution">
    <text evidence="3">The sequence shown here is derived from an EMBL/GenBank/DDBJ whole genome shotgun (WGS) entry which is preliminary data.</text>
</comment>
<organism evidence="3 4">
    <name type="scientific">Exophiala viscosa</name>
    <dbReference type="NCBI Taxonomy" id="2486360"/>
    <lineage>
        <taxon>Eukaryota</taxon>
        <taxon>Fungi</taxon>
        <taxon>Dikarya</taxon>
        <taxon>Ascomycota</taxon>
        <taxon>Pezizomycotina</taxon>
        <taxon>Eurotiomycetes</taxon>
        <taxon>Chaetothyriomycetidae</taxon>
        <taxon>Chaetothyriales</taxon>
        <taxon>Herpotrichiellaceae</taxon>
        <taxon>Exophiala</taxon>
    </lineage>
</organism>
<keyword evidence="2" id="KW-0472">Membrane</keyword>
<dbReference type="AlphaFoldDB" id="A0AAN6I909"/>
<keyword evidence="4" id="KW-1185">Reference proteome</keyword>
<dbReference type="EMBL" id="MU404362">
    <property type="protein sequence ID" value="KAI1608616.1"/>
    <property type="molecule type" value="Genomic_DNA"/>
</dbReference>
<sequence length="587" mass="64869">MASLPNTSTTGNNEQTATTRTASATEPQQPNTPTPVSTVSTTNPSSNTMAETKNEQLPSTSPISNNNKFLTSNPPLTFHRHETHSKRIYYTSAHQTSLRNSLLSLVGFLELANACDFAANVFNTIPVPTFAAALMGIGGCVALFFAGVAIQDARLSWRNICLLRHERRILLDLSHHTSTSKLDGEKASVPKTALKVYKDVNQFELLTEIIDRFLMDVTMGFGATLVGAGTLMAIGGANPRVFETSNLLSGYIGNSPAAAYGILRLFWSIYVWRRSSRHQSAARRQAVRPGAAFFRRYTRVKVYAFLAGPTSLVAGAASMITATRWEGYTVLVPCIVLSWVCNFLYRKEIGYTRPLFLLDGQSASAQAGQAEAEKDRGRVASLEFLQQLSLEKLLEEMDQTSLLMEGLEMEDASRKRERKSRARTSQHAEQSESKLEDGADCSVQELSAHRVLDLLTTFGLVEKFFKHFLSSSGTATDTEVLKSAVQTSSSSITIQDPQRLLSNLFSSLPIRFSNTLSAPDDDDNDNDNEKEDDLSRDQMHVQALDLARSILSSHGALHATYRQRSLIEFTGCWIHHFHGQEPLRDTE</sequence>
<name>A0AAN6I909_9EURO</name>
<feature type="transmembrane region" description="Helical" evidence="2">
    <location>
        <begin position="302"/>
        <end position="322"/>
    </location>
</feature>
<feature type="region of interest" description="Disordered" evidence="1">
    <location>
        <begin position="405"/>
        <end position="439"/>
    </location>
</feature>
<feature type="compositionally biased region" description="Polar residues" evidence="1">
    <location>
        <begin position="1"/>
        <end position="29"/>
    </location>
</feature>
<feature type="region of interest" description="Disordered" evidence="1">
    <location>
        <begin position="1"/>
        <end position="77"/>
    </location>
</feature>
<feature type="compositionally biased region" description="Polar residues" evidence="1">
    <location>
        <begin position="49"/>
        <end position="75"/>
    </location>
</feature>
<dbReference type="Proteomes" id="UP001203852">
    <property type="component" value="Unassembled WGS sequence"/>
</dbReference>
<proteinExistence type="predicted"/>
<evidence type="ECO:0000256" key="2">
    <source>
        <dbReference type="SAM" id="Phobius"/>
    </source>
</evidence>
<protein>
    <recommendedName>
        <fullName evidence="5">Integral membrane protein</fullName>
    </recommendedName>
</protein>
<gene>
    <name evidence="3" type="ORF">EDD36DRAFT_447395</name>
</gene>
<evidence type="ECO:0000313" key="4">
    <source>
        <dbReference type="Proteomes" id="UP001203852"/>
    </source>
</evidence>
<feature type="transmembrane region" description="Helical" evidence="2">
    <location>
        <begin position="130"/>
        <end position="150"/>
    </location>
</feature>
<accession>A0AAN6I909</accession>
<feature type="transmembrane region" description="Helical" evidence="2">
    <location>
        <begin position="213"/>
        <end position="237"/>
    </location>
</feature>
<evidence type="ECO:0008006" key="5">
    <source>
        <dbReference type="Google" id="ProtNLM"/>
    </source>
</evidence>
<keyword evidence="2" id="KW-1133">Transmembrane helix</keyword>
<feature type="transmembrane region" description="Helical" evidence="2">
    <location>
        <begin position="257"/>
        <end position="273"/>
    </location>
</feature>
<feature type="transmembrane region" description="Helical" evidence="2">
    <location>
        <begin position="328"/>
        <end position="345"/>
    </location>
</feature>
<feature type="compositionally biased region" description="Basic residues" evidence="1">
    <location>
        <begin position="415"/>
        <end position="424"/>
    </location>
</feature>
<reference evidence="3" key="1">
    <citation type="journal article" date="2022" name="bioRxiv">
        <title>Deciphering the potential niche of two novel black yeast fungi from a biological soil crust based on their genomes, phenotypes, and melanin regulation.</title>
        <authorList>
            <consortium name="DOE Joint Genome Institute"/>
            <person name="Carr E.C."/>
            <person name="Barton Q."/>
            <person name="Grambo S."/>
            <person name="Sullivan M."/>
            <person name="Renfro C.M."/>
            <person name="Kuo A."/>
            <person name="Pangilinan J."/>
            <person name="Lipzen A."/>
            <person name="Keymanesh K."/>
            <person name="Savage E."/>
            <person name="Barry K."/>
            <person name="Grigoriev I.V."/>
            <person name="Riekhof W.R."/>
            <person name="Harris S.S."/>
        </authorList>
    </citation>
    <scope>NUCLEOTIDE SEQUENCE</scope>
    <source>
        <strain evidence="3">JF 03-4F</strain>
    </source>
</reference>
<feature type="compositionally biased region" description="Acidic residues" evidence="1">
    <location>
        <begin position="519"/>
        <end position="532"/>
    </location>
</feature>
<feature type="compositionally biased region" description="Low complexity" evidence="1">
    <location>
        <begin position="34"/>
        <end position="48"/>
    </location>
</feature>
<feature type="region of interest" description="Disordered" evidence="1">
    <location>
        <begin position="515"/>
        <end position="535"/>
    </location>
</feature>
<evidence type="ECO:0000313" key="3">
    <source>
        <dbReference type="EMBL" id="KAI1608616.1"/>
    </source>
</evidence>
<keyword evidence="2" id="KW-0812">Transmembrane</keyword>
<evidence type="ECO:0000256" key="1">
    <source>
        <dbReference type="SAM" id="MobiDB-lite"/>
    </source>
</evidence>